<organism evidence="8 9">
    <name type="scientific">Pisum sativum</name>
    <name type="common">Garden pea</name>
    <name type="synonym">Lathyrus oleraceus</name>
    <dbReference type="NCBI Taxonomy" id="3888"/>
    <lineage>
        <taxon>Eukaryota</taxon>
        <taxon>Viridiplantae</taxon>
        <taxon>Streptophyta</taxon>
        <taxon>Embryophyta</taxon>
        <taxon>Tracheophyta</taxon>
        <taxon>Spermatophyta</taxon>
        <taxon>Magnoliopsida</taxon>
        <taxon>eudicotyledons</taxon>
        <taxon>Gunneridae</taxon>
        <taxon>Pentapetalae</taxon>
        <taxon>rosids</taxon>
        <taxon>fabids</taxon>
        <taxon>Fabales</taxon>
        <taxon>Fabaceae</taxon>
        <taxon>Papilionoideae</taxon>
        <taxon>50 kb inversion clade</taxon>
        <taxon>NPAAA clade</taxon>
        <taxon>Hologalegina</taxon>
        <taxon>IRL clade</taxon>
        <taxon>Fabeae</taxon>
        <taxon>Lathyrus</taxon>
    </lineage>
</organism>
<reference evidence="8 9" key="1">
    <citation type="journal article" date="2022" name="Nat. Genet.">
        <title>Improved pea reference genome and pan-genome highlight genomic features and evolutionary characteristics.</title>
        <authorList>
            <person name="Yang T."/>
            <person name="Liu R."/>
            <person name="Luo Y."/>
            <person name="Hu S."/>
            <person name="Wang D."/>
            <person name="Wang C."/>
            <person name="Pandey M.K."/>
            <person name="Ge S."/>
            <person name="Xu Q."/>
            <person name="Li N."/>
            <person name="Li G."/>
            <person name="Huang Y."/>
            <person name="Saxena R.K."/>
            <person name="Ji Y."/>
            <person name="Li M."/>
            <person name="Yan X."/>
            <person name="He Y."/>
            <person name="Liu Y."/>
            <person name="Wang X."/>
            <person name="Xiang C."/>
            <person name="Varshney R.K."/>
            <person name="Ding H."/>
            <person name="Gao S."/>
            <person name="Zong X."/>
        </authorList>
    </citation>
    <scope>NUCLEOTIDE SEQUENCE [LARGE SCALE GENOMIC DNA]</scope>
    <source>
        <strain evidence="8 9">cv. Zhongwan 6</strain>
    </source>
</reference>
<dbReference type="PANTHER" id="PTHR11384:SF59">
    <property type="entry name" value="LYSOSOMAL COBALAMIN TRANSPORTER ABCD4"/>
    <property type="match status" value="1"/>
</dbReference>
<evidence type="ECO:0000256" key="3">
    <source>
        <dbReference type="ARBA" id="ARBA00022692"/>
    </source>
</evidence>
<feature type="domain" description="ABC transmembrane type-1" evidence="7">
    <location>
        <begin position="2"/>
        <end position="65"/>
    </location>
</feature>
<dbReference type="GO" id="GO:0016020">
    <property type="term" value="C:membrane"/>
    <property type="evidence" value="ECO:0007669"/>
    <property type="project" value="InterPro"/>
</dbReference>
<sequence length="186" mass="21018">MTRYYMDRYFKNHTFYKLQSQSIIDNQDRRIVDDLSSFTGTTLSFSLTLFNDAVDLISFSNILYGIHPPQEKHETLLEIENLILKTPSESTLIRDLSLAIKQKDNLLITGPSGSGKTSFFRAMAGLWKTETGKNDEPIQMDLEFLSDAHGHLAEVAKDAKTTKDSEYSKILSSTLTSILGWAKKSL</sequence>
<dbReference type="PANTHER" id="PTHR11384">
    <property type="entry name" value="ATP-BINDING CASSETTE, SUB-FAMILY D MEMBER"/>
    <property type="match status" value="1"/>
</dbReference>
<dbReference type="InterPro" id="IPR011527">
    <property type="entry name" value="ABC1_TM_dom"/>
</dbReference>
<evidence type="ECO:0000256" key="5">
    <source>
        <dbReference type="ARBA" id="ARBA00023136"/>
    </source>
</evidence>
<evidence type="ECO:0000256" key="4">
    <source>
        <dbReference type="ARBA" id="ARBA00022989"/>
    </source>
</evidence>
<evidence type="ECO:0000313" key="9">
    <source>
        <dbReference type="Proteomes" id="UP001058974"/>
    </source>
</evidence>
<evidence type="ECO:0000259" key="7">
    <source>
        <dbReference type="Pfam" id="PF06472"/>
    </source>
</evidence>
<keyword evidence="4" id="KW-1133">Transmembrane helix</keyword>
<keyword evidence="9" id="KW-1185">Reference proteome</keyword>
<dbReference type="SUPFAM" id="SSF52540">
    <property type="entry name" value="P-loop containing nucleoside triphosphate hydrolases"/>
    <property type="match status" value="1"/>
</dbReference>
<comment type="similarity">
    <text evidence="1">Belongs to the ABC transporter superfamily. ABCD family. Peroxisomal fatty acyl CoA transporter (TC 3.A.1.203) subfamily.</text>
</comment>
<keyword evidence="3" id="KW-0812">Transmembrane</keyword>
<dbReference type="InterPro" id="IPR027417">
    <property type="entry name" value="P-loop_NTPase"/>
</dbReference>
<dbReference type="Gene3D" id="3.40.50.300">
    <property type="entry name" value="P-loop containing nucleotide triphosphate hydrolases"/>
    <property type="match status" value="1"/>
</dbReference>
<dbReference type="Gramene" id="Psat03G0351000-T1">
    <property type="protein sequence ID" value="KAI5428547.1"/>
    <property type="gene ID" value="KIW84_033510"/>
</dbReference>
<keyword evidence="2" id="KW-0813">Transport</keyword>
<dbReference type="GO" id="GO:0140359">
    <property type="term" value="F:ABC-type transporter activity"/>
    <property type="evidence" value="ECO:0007669"/>
    <property type="project" value="InterPro"/>
</dbReference>
<dbReference type="Proteomes" id="UP001058974">
    <property type="component" value="Chromosome 3"/>
</dbReference>
<evidence type="ECO:0000256" key="2">
    <source>
        <dbReference type="ARBA" id="ARBA00022448"/>
    </source>
</evidence>
<feature type="domain" description="ABC transporter" evidence="6">
    <location>
        <begin position="94"/>
        <end position="140"/>
    </location>
</feature>
<name>A0A9D4XXT8_PEA</name>
<protein>
    <submittedName>
        <fullName evidence="8">Uncharacterized protein</fullName>
    </submittedName>
</protein>
<dbReference type="InterPro" id="IPR003439">
    <property type="entry name" value="ABC_transporter-like_ATP-bd"/>
</dbReference>
<evidence type="ECO:0000313" key="8">
    <source>
        <dbReference type="EMBL" id="KAI5428547.1"/>
    </source>
</evidence>
<dbReference type="GO" id="GO:0005524">
    <property type="term" value="F:ATP binding"/>
    <property type="evidence" value="ECO:0007669"/>
    <property type="project" value="InterPro"/>
</dbReference>
<dbReference type="GO" id="GO:0016887">
    <property type="term" value="F:ATP hydrolysis activity"/>
    <property type="evidence" value="ECO:0007669"/>
    <property type="project" value="InterPro"/>
</dbReference>
<dbReference type="AlphaFoldDB" id="A0A9D4XXT8"/>
<evidence type="ECO:0000256" key="1">
    <source>
        <dbReference type="ARBA" id="ARBA00008575"/>
    </source>
</evidence>
<accession>A0A9D4XXT8</accession>
<dbReference type="Pfam" id="PF06472">
    <property type="entry name" value="ABC_membrane_2"/>
    <property type="match status" value="1"/>
</dbReference>
<dbReference type="Pfam" id="PF00005">
    <property type="entry name" value="ABC_tran"/>
    <property type="match status" value="1"/>
</dbReference>
<keyword evidence="5" id="KW-0472">Membrane</keyword>
<evidence type="ECO:0000259" key="6">
    <source>
        <dbReference type="Pfam" id="PF00005"/>
    </source>
</evidence>
<dbReference type="EMBL" id="JAMSHJ010000003">
    <property type="protein sequence ID" value="KAI5428547.1"/>
    <property type="molecule type" value="Genomic_DNA"/>
</dbReference>
<gene>
    <name evidence="8" type="ORF">KIW84_033510</name>
</gene>
<comment type="caution">
    <text evidence="8">The sequence shown here is derived from an EMBL/GenBank/DDBJ whole genome shotgun (WGS) entry which is preliminary data.</text>
</comment>
<dbReference type="InterPro" id="IPR050835">
    <property type="entry name" value="ABC_transporter_sub-D"/>
</dbReference>
<proteinExistence type="inferred from homology"/>